<dbReference type="AlphaFoldDB" id="Q74MR0"/>
<dbReference type="KEGG" id="neq:NEQ216"/>
<dbReference type="BioCyc" id="NEQU228908:GJB6-232-MONOMER"/>
<dbReference type="EMBL" id="AE017199">
    <property type="protein sequence ID" value="AAR39069.1"/>
    <property type="molecule type" value="Genomic_DNA"/>
</dbReference>
<organism evidence="2 3">
    <name type="scientific">Nanoarchaeum equitans (strain Kin4-M)</name>
    <dbReference type="NCBI Taxonomy" id="228908"/>
    <lineage>
        <taxon>Archaea</taxon>
        <taxon>Nanobdellota</taxon>
        <taxon>Candidatus Nanoarchaeia</taxon>
        <taxon>Nanoarchaeales</taxon>
        <taxon>Nanoarchaeaceae</taxon>
        <taxon>Nanoarchaeum</taxon>
    </lineage>
</organism>
<accession>Q74MR0</accession>
<keyword evidence="3" id="KW-1185">Reference proteome</keyword>
<name>Q74MR0_NANEQ</name>
<gene>
    <name evidence="2" type="ordered locus">NEQ216</name>
</gene>
<dbReference type="HOGENOM" id="CLU_2433937_0_0_2"/>
<proteinExistence type="predicted"/>
<reference evidence="2 3" key="1">
    <citation type="journal article" date="2003" name="Proc. Natl. Acad. Sci. U.S.A.">
        <title>The genome of Nanoarchaeum equitans: insights into early archaeal evolution and derived parasitism.</title>
        <authorList>
            <person name="Waters E."/>
            <person name="Hohn M.J."/>
            <person name="Ahel I."/>
            <person name="Graham D.E."/>
            <person name="Adams M.D."/>
            <person name="Barnstead M."/>
            <person name="Beeson K.Y."/>
            <person name="Bibbs L."/>
            <person name="Bolanos R."/>
            <person name="Keller M."/>
            <person name="Kretz K."/>
            <person name="Lin X."/>
            <person name="Mathur E."/>
            <person name="Ni J."/>
            <person name="Podar M."/>
            <person name="Richardson T."/>
            <person name="Sutton G.G."/>
            <person name="Simon M."/>
            <person name="Soll D."/>
            <person name="Stetter K.O."/>
            <person name="Short J.M."/>
            <person name="Noordewier M."/>
        </authorList>
    </citation>
    <scope>NUCLEOTIDE SEQUENCE [LARGE SCALE GENOMIC DNA]</scope>
    <source>
        <strain evidence="2 3">Kin4-M</strain>
    </source>
</reference>
<evidence type="ECO:0000313" key="2">
    <source>
        <dbReference type="EMBL" id="AAR39069.1"/>
    </source>
</evidence>
<feature type="coiled-coil region" evidence="1">
    <location>
        <begin position="25"/>
        <end position="74"/>
    </location>
</feature>
<dbReference type="STRING" id="228908.NEQ216"/>
<dbReference type="Proteomes" id="UP000000578">
    <property type="component" value="Chromosome"/>
</dbReference>
<protein>
    <submittedName>
        <fullName evidence="2">NEQ216</fullName>
    </submittedName>
</protein>
<dbReference type="EnsemblBacteria" id="AAR39069">
    <property type="protein sequence ID" value="AAR39069"/>
    <property type="gene ID" value="NEQ216"/>
</dbReference>
<evidence type="ECO:0000313" key="3">
    <source>
        <dbReference type="Proteomes" id="UP000000578"/>
    </source>
</evidence>
<sequence>MYKIIIDNSDLIEKEIVSLARKIYFKKIREALEKKEQILEEYLKKALEERERILKKAQIEKEIVKNRKESLEFLKRREKLILEKWKHANL</sequence>
<evidence type="ECO:0000256" key="1">
    <source>
        <dbReference type="SAM" id="Coils"/>
    </source>
</evidence>
<keyword evidence="1" id="KW-0175">Coiled coil</keyword>